<evidence type="ECO:0000313" key="1">
    <source>
        <dbReference type="EMBL" id="RKT46313.1"/>
    </source>
</evidence>
<protein>
    <submittedName>
        <fullName evidence="1">Type VI secretion system protein ImpM</fullName>
    </submittedName>
</protein>
<accession>A0A495VCF1</accession>
<dbReference type="PIRSF" id="PIRSF029287">
    <property type="entry name" value="UCP029287"/>
    <property type="match status" value="1"/>
</dbReference>
<dbReference type="AlphaFoldDB" id="A0A495VCF1"/>
<dbReference type="Proteomes" id="UP000274556">
    <property type="component" value="Unassembled WGS sequence"/>
</dbReference>
<dbReference type="NCBIfam" id="TIGR03373">
    <property type="entry name" value="VI_minor_4"/>
    <property type="match status" value="1"/>
</dbReference>
<sequence length="252" mass="27182">MSGTDQGSPGFYGKLPSLGDFVSRRLPAELVQPWDLWLRECLVESRAQLGDSWLETYLTSPLWRFVLTPGVAGRSAWAGVLMPSVDRVGRYFPLTLACPLETGVDPLRILAAADWFERAEAVMLSGLEEDRSVEDFDALTLELGVPIDLLPGLAAAAAAGQVRSNAWRIGAASPSELSAGCSTLLARALDQVFCAYSLWWSRGSEQVAPSFLACQGLPPTEGFSALLAGDWANRGWWELAQADPAIPGEEPT</sequence>
<organism evidence="1 2">
    <name type="scientific">Thiocapsa rosea</name>
    <dbReference type="NCBI Taxonomy" id="69360"/>
    <lineage>
        <taxon>Bacteria</taxon>
        <taxon>Pseudomonadati</taxon>
        <taxon>Pseudomonadota</taxon>
        <taxon>Gammaproteobacteria</taxon>
        <taxon>Chromatiales</taxon>
        <taxon>Chromatiaceae</taxon>
        <taxon>Thiocapsa</taxon>
    </lineage>
</organism>
<dbReference type="RefSeq" id="WP_120798457.1">
    <property type="nucleotide sequence ID" value="NZ_RBXL01000001.1"/>
</dbReference>
<dbReference type="Gene3D" id="3.40.1730.10">
    <property type="entry name" value="pa0076 domain"/>
    <property type="match status" value="1"/>
</dbReference>
<keyword evidence="2" id="KW-1185">Reference proteome</keyword>
<comment type="caution">
    <text evidence="1">The sequence shown here is derived from an EMBL/GenBank/DDBJ whole genome shotgun (WGS) entry which is preliminary data.</text>
</comment>
<gene>
    <name evidence="1" type="ORF">BDD21_3820</name>
</gene>
<proteinExistence type="predicted"/>
<dbReference type="EMBL" id="RBXL01000001">
    <property type="protein sequence ID" value="RKT46313.1"/>
    <property type="molecule type" value="Genomic_DNA"/>
</dbReference>
<dbReference type="OrthoDB" id="9801841at2"/>
<dbReference type="InterPro" id="IPR017748">
    <property type="entry name" value="TagF"/>
</dbReference>
<reference evidence="1 2" key="1">
    <citation type="submission" date="2018-10" db="EMBL/GenBank/DDBJ databases">
        <title>Genomic Encyclopedia of Archaeal and Bacterial Type Strains, Phase II (KMG-II): from individual species to whole genera.</title>
        <authorList>
            <person name="Goeker M."/>
        </authorList>
    </citation>
    <scope>NUCLEOTIDE SEQUENCE [LARGE SCALE GENOMIC DNA]</scope>
    <source>
        <strain evidence="1 2">DSM 235</strain>
    </source>
</reference>
<dbReference type="InterPro" id="IPR038225">
    <property type="entry name" value="TagF_sf"/>
</dbReference>
<name>A0A495VCF1_9GAMM</name>
<evidence type="ECO:0000313" key="2">
    <source>
        <dbReference type="Proteomes" id="UP000274556"/>
    </source>
</evidence>
<dbReference type="Pfam" id="PF09867">
    <property type="entry name" value="TagF_N"/>
    <property type="match status" value="1"/>
</dbReference>